<dbReference type="KEGG" id="val:VDBG_01530"/>
<dbReference type="Proteomes" id="UP000008698">
    <property type="component" value="Unassembled WGS sequence"/>
</dbReference>
<name>C9SAH3_VERA1</name>
<gene>
    <name evidence="1" type="ORF">VDBG_01530</name>
</gene>
<dbReference type="GeneID" id="9533425"/>
<proteinExistence type="predicted"/>
<evidence type="ECO:0000313" key="1">
    <source>
        <dbReference type="EMBL" id="EEY15421.1"/>
    </source>
</evidence>
<dbReference type="HOGENOM" id="CLU_3207940_0_0_1"/>
<protein>
    <submittedName>
        <fullName evidence="1">Uncharacterized protein</fullName>
    </submittedName>
</protein>
<reference evidence="2" key="1">
    <citation type="journal article" date="2011" name="PLoS Pathog.">
        <title>Comparative genomics yields insights into niche adaptation of plant vascular wilt pathogens.</title>
        <authorList>
            <person name="Klosterman S.J."/>
            <person name="Subbarao K.V."/>
            <person name="Kang S."/>
            <person name="Veronese P."/>
            <person name="Gold S.E."/>
            <person name="Thomma B.P.H.J."/>
            <person name="Chen Z."/>
            <person name="Henrissat B."/>
            <person name="Lee Y.-H."/>
            <person name="Park J."/>
            <person name="Garcia-Pedrajas M.D."/>
            <person name="Barbara D.J."/>
            <person name="Anchieta A."/>
            <person name="de Jonge R."/>
            <person name="Santhanam P."/>
            <person name="Maruthachalam K."/>
            <person name="Atallah Z."/>
            <person name="Amyotte S.G."/>
            <person name="Paz Z."/>
            <person name="Inderbitzin P."/>
            <person name="Hayes R.J."/>
            <person name="Heiman D.I."/>
            <person name="Young S."/>
            <person name="Zeng Q."/>
            <person name="Engels R."/>
            <person name="Galagan J."/>
            <person name="Cuomo C.A."/>
            <person name="Dobinson K.F."/>
            <person name="Ma L.-J."/>
        </authorList>
    </citation>
    <scope>NUCLEOTIDE SEQUENCE [LARGE SCALE GENOMIC DNA]</scope>
    <source>
        <strain evidence="2">VaMs.102 / ATCC MYA-4576 / FGSC 10136</strain>
    </source>
</reference>
<keyword evidence="2" id="KW-1185">Reference proteome</keyword>
<dbReference type="OrthoDB" id="197419at2759"/>
<dbReference type="EMBL" id="DS985215">
    <property type="protein sequence ID" value="EEY15421.1"/>
    <property type="molecule type" value="Genomic_DNA"/>
</dbReference>
<dbReference type="AlphaFoldDB" id="C9SAH3"/>
<evidence type="ECO:0000313" key="2">
    <source>
        <dbReference type="Proteomes" id="UP000008698"/>
    </source>
</evidence>
<dbReference type="RefSeq" id="XP_003007342.1">
    <property type="nucleotide sequence ID" value="XM_003007296.1"/>
</dbReference>
<organism evidence="2">
    <name type="scientific">Verticillium alfalfae (strain VaMs.102 / ATCC MYA-4576 / FGSC 10136)</name>
    <name type="common">Verticillium wilt of alfalfa</name>
    <name type="synonym">Verticillium albo-atrum</name>
    <dbReference type="NCBI Taxonomy" id="526221"/>
    <lineage>
        <taxon>Eukaryota</taxon>
        <taxon>Fungi</taxon>
        <taxon>Dikarya</taxon>
        <taxon>Ascomycota</taxon>
        <taxon>Pezizomycotina</taxon>
        <taxon>Sordariomycetes</taxon>
        <taxon>Hypocreomycetidae</taxon>
        <taxon>Glomerellales</taxon>
        <taxon>Plectosphaerellaceae</taxon>
        <taxon>Verticillium</taxon>
    </lineage>
</organism>
<accession>C9SAH3</accession>
<sequence length="45" mass="4676">MVQRQVKEGIDAVIVDNVLAIRKGLTSNETEAHVSGEATADPAAA</sequence>